<comment type="subcellular location">
    <subcellularLocation>
        <location evidence="1">Membrane</location>
        <topology evidence="1">Multi-pass membrane protein</topology>
    </subcellularLocation>
</comment>
<dbReference type="Pfam" id="PF01943">
    <property type="entry name" value="Polysacc_synt"/>
    <property type="match status" value="1"/>
</dbReference>
<evidence type="ECO:0000313" key="6">
    <source>
        <dbReference type="EMBL" id="TKC05208.1"/>
    </source>
</evidence>
<feature type="transmembrane region" description="Helical" evidence="5">
    <location>
        <begin position="90"/>
        <end position="113"/>
    </location>
</feature>
<proteinExistence type="predicted"/>
<evidence type="ECO:0000256" key="2">
    <source>
        <dbReference type="ARBA" id="ARBA00022692"/>
    </source>
</evidence>
<feature type="transmembrane region" description="Helical" evidence="5">
    <location>
        <begin position="125"/>
        <end position="144"/>
    </location>
</feature>
<gene>
    <name evidence="6" type="ORF">FA047_15735</name>
</gene>
<feature type="transmembrane region" description="Helical" evidence="5">
    <location>
        <begin position="373"/>
        <end position="391"/>
    </location>
</feature>
<evidence type="ECO:0000256" key="5">
    <source>
        <dbReference type="SAM" id="Phobius"/>
    </source>
</evidence>
<dbReference type="InterPro" id="IPR002797">
    <property type="entry name" value="Polysacc_synth"/>
</dbReference>
<feature type="transmembrane region" description="Helical" evidence="5">
    <location>
        <begin position="59"/>
        <end position="78"/>
    </location>
</feature>
<dbReference type="AlphaFoldDB" id="A0A4U1CDZ7"/>
<feature type="transmembrane region" description="Helical" evidence="5">
    <location>
        <begin position="264"/>
        <end position="286"/>
    </location>
</feature>
<dbReference type="OrthoDB" id="88014at2"/>
<keyword evidence="3 5" id="KW-1133">Transmembrane helix</keyword>
<organism evidence="6 7">
    <name type="scientific">Pedobacter frigoris</name>
    <dbReference type="NCBI Taxonomy" id="2571272"/>
    <lineage>
        <taxon>Bacteria</taxon>
        <taxon>Pseudomonadati</taxon>
        <taxon>Bacteroidota</taxon>
        <taxon>Sphingobacteriia</taxon>
        <taxon>Sphingobacteriales</taxon>
        <taxon>Sphingobacteriaceae</taxon>
        <taxon>Pedobacter</taxon>
    </lineage>
</organism>
<sequence>MKIPNIPGFDQNAVEKYLKNTGWLMVARVGSLGIKILVGIALANYLLKTQYGMLSYQTAFASFFIAAAALGLDGFVTRELLRNPENKNKLLGTAFILKIIGGVAILPLVYLAYQILTLLKTPETPFSYLLIVSFTGIMQAFNIIDSYFQSRTQAKHIMKVQIAANLISAGVKILLILLNLSLPWFVCALLFDAVLLALGYLYIYQKNADSIVNWKFDGATARHLLSNSWPLAFSAILVSIYMKIDQLMIDQYLGKSALGIYTTVVQLAESWYFIPIAIVTSIFPAIMNAKRDDPERYLKRTQNLYDLMVWISLSLAIFITFTAPFIYRIAYATTPEYWPGAPVLAIHIWAGIFVFLGTASGQILIAEGHVKLSMTRTIVGAVVNIGLNIFWIPKYGIAGAAAATLVAYFSSTFWILMLPKTRPQGIMMLKSLFLITLVQKIKTR</sequence>
<evidence type="ECO:0000256" key="3">
    <source>
        <dbReference type="ARBA" id="ARBA00022989"/>
    </source>
</evidence>
<reference evidence="6 7" key="1">
    <citation type="submission" date="2019-04" db="EMBL/GenBank/DDBJ databases">
        <title>Pedobacter sp. RP-3-15 sp. nov., isolated from Arctic soil.</title>
        <authorList>
            <person name="Dahal R.H."/>
            <person name="Kim D.-U."/>
        </authorList>
    </citation>
    <scope>NUCLEOTIDE SEQUENCE [LARGE SCALE GENOMIC DNA]</scope>
    <source>
        <strain evidence="6 7">RP-3-15</strain>
    </source>
</reference>
<dbReference type="Proteomes" id="UP000307244">
    <property type="component" value="Unassembled WGS sequence"/>
</dbReference>
<name>A0A4U1CDZ7_9SPHI</name>
<dbReference type="GO" id="GO:0016020">
    <property type="term" value="C:membrane"/>
    <property type="evidence" value="ECO:0007669"/>
    <property type="project" value="UniProtKB-SubCell"/>
</dbReference>
<keyword evidence="7" id="KW-1185">Reference proteome</keyword>
<dbReference type="RefSeq" id="WP_136837026.1">
    <property type="nucleotide sequence ID" value="NZ_SWBQ01000004.1"/>
</dbReference>
<dbReference type="PANTHER" id="PTHR43424">
    <property type="entry name" value="LOCUS PUTATIVE PROTEIN 1-RELATED"/>
    <property type="match status" value="1"/>
</dbReference>
<feature type="transmembrane region" description="Helical" evidence="5">
    <location>
        <begin position="307"/>
        <end position="326"/>
    </location>
</feature>
<feature type="transmembrane region" description="Helical" evidence="5">
    <location>
        <begin position="224"/>
        <end position="244"/>
    </location>
</feature>
<feature type="transmembrane region" description="Helical" evidence="5">
    <location>
        <begin position="346"/>
        <end position="366"/>
    </location>
</feature>
<dbReference type="InterPro" id="IPR052556">
    <property type="entry name" value="PolySynth_Transporter"/>
</dbReference>
<comment type="caution">
    <text evidence="6">The sequence shown here is derived from an EMBL/GenBank/DDBJ whole genome shotgun (WGS) entry which is preliminary data.</text>
</comment>
<dbReference type="CDD" id="cd13128">
    <property type="entry name" value="MATE_Wzx_like"/>
    <property type="match status" value="1"/>
</dbReference>
<evidence type="ECO:0000256" key="4">
    <source>
        <dbReference type="ARBA" id="ARBA00023136"/>
    </source>
</evidence>
<dbReference type="EMBL" id="SWBQ01000004">
    <property type="protein sequence ID" value="TKC05208.1"/>
    <property type="molecule type" value="Genomic_DNA"/>
</dbReference>
<protein>
    <submittedName>
        <fullName evidence="6">Flippase</fullName>
    </submittedName>
</protein>
<keyword evidence="2 5" id="KW-0812">Transmembrane</keyword>
<feature type="transmembrane region" description="Helical" evidence="5">
    <location>
        <begin position="21"/>
        <end position="47"/>
    </location>
</feature>
<evidence type="ECO:0000313" key="7">
    <source>
        <dbReference type="Proteomes" id="UP000307244"/>
    </source>
</evidence>
<keyword evidence="4 5" id="KW-0472">Membrane</keyword>
<accession>A0A4U1CDZ7</accession>
<feature type="transmembrane region" description="Helical" evidence="5">
    <location>
        <begin position="397"/>
        <end position="418"/>
    </location>
</feature>
<feature type="transmembrane region" description="Helical" evidence="5">
    <location>
        <begin position="182"/>
        <end position="203"/>
    </location>
</feature>
<evidence type="ECO:0000256" key="1">
    <source>
        <dbReference type="ARBA" id="ARBA00004141"/>
    </source>
</evidence>
<dbReference type="PANTHER" id="PTHR43424:SF1">
    <property type="entry name" value="LOCUS PUTATIVE PROTEIN 1-RELATED"/>
    <property type="match status" value="1"/>
</dbReference>